<dbReference type="GeneID" id="92857724"/>
<sequence>MIQAQWSWDKGLEIRGNGRCHDVKWHEWSYPLTTLDTKPGNTTVWYQPSVMTDLSAHRHQRLGERGRPVITMTAGKAAPAAEQNRLGYLSGWVCHIVQNLRH</sequence>
<dbReference type="EMBL" id="MVCE01000005">
    <property type="protein sequence ID" value="PGF32653.1"/>
    <property type="molecule type" value="Genomic_DNA"/>
</dbReference>
<gene>
    <name evidence="1" type="ORF">B1B09_10610</name>
</gene>
<dbReference type="OrthoDB" id="9942096at2"/>
<evidence type="ECO:0000313" key="2">
    <source>
        <dbReference type="Proteomes" id="UP000226191"/>
    </source>
</evidence>
<accession>A0A8B2VJS5</accession>
<dbReference type="RefSeq" id="WP_002519618.1">
    <property type="nucleotide sequence ID" value="NZ_AP022844.1"/>
</dbReference>
<name>A0A8B2VJS5_CUTAC</name>
<dbReference type="Proteomes" id="UP000226191">
    <property type="component" value="Unassembled WGS sequence"/>
</dbReference>
<dbReference type="AlphaFoldDB" id="A0A8B2VJS5"/>
<reference evidence="1 2" key="1">
    <citation type="submission" date="2017-02" db="EMBL/GenBank/DDBJ databases">
        <title>Prevalence of linear plasmids in Cutibacterium acnes isolates obtained from cancerous prostatic tissue.</title>
        <authorList>
            <person name="Davidsson S."/>
            <person name="Bruggemann H."/>
        </authorList>
    </citation>
    <scope>NUCLEOTIDE SEQUENCE [LARGE SCALE GENOMIC DNA]</scope>
    <source>
        <strain evidence="1 2">11-78</strain>
    </source>
</reference>
<protein>
    <submittedName>
        <fullName evidence="1">Uncharacterized protein</fullName>
    </submittedName>
</protein>
<proteinExistence type="predicted"/>
<comment type="caution">
    <text evidence="1">The sequence shown here is derived from an EMBL/GenBank/DDBJ whole genome shotgun (WGS) entry which is preliminary data.</text>
</comment>
<evidence type="ECO:0000313" key="1">
    <source>
        <dbReference type="EMBL" id="PGF32653.1"/>
    </source>
</evidence>
<organism evidence="1 2">
    <name type="scientific">Cutibacterium acnes</name>
    <name type="common">Propionibacterium acnes</name>
    <dbReference type="NCBI Taxonomy" id="1747"/>
    <lineage>
        <taxon>Bacteria</taxon>
        <taxon>Bacillati</taxon>
        <taxon>Actinomycetota</taxon>
        <taxon>Actinomycetes</taxon>
        <taxon>Propionibacteriales</taxon>
        <taxon>Propionibacteriaceae</taxon>
        <taxon>Cutibacterium</taxon>
    </lineage>
</organism>